<feature type="compositionally biased region" description="Gly residues" evidence="5">
    <location>
        <begin position="625"/>
        <end position="636"/>
    </location>
</feature>
<dbReference type="STRING" id="1684307.A0A316UHE4"/>
<evidence type="ECO:0000256" key="4">
    <source>
        <dbReference type="ARBA" id="ARBA00023136"/>
    </source>
</evidence>
<feature type="compositionally biased region" description="Low complexity" evidence="5">
    <location>
        <begin position="551"/>
        <end position="567"/>
    </location>
</feature>
<feature type="region of interest" description="Disordered" evidence="5">
    <location>
        <begin position="597"/>
        <end position="641"/>
    </location>
</feature>
<dbReference type="Gene3D" id="3.60.21.10">
    <property type="match status" value="1"/>
</dbReference>
<keyword evidence="2" id="KW-0812">Transmembrane</keyword>
<dbReference type="Proteomes" id="UP000245942">
    <property type="component" value="Unassembled WGS sequence"/>
</dbReference>
<evidence type="ECO:0000256" key="2">
    <source>
        <dbReference type="ARBA" id="ARBA00022692"/>
    </source>
</evidence>
<comment type="subcellular location">
    <subcellularLocation>
        <location evidence="1">Membrane</location>
        <topology evidence="1">Multi-pass membrane protein</topology>
    </subcellularLocation>
</comment>
<dbReference type="GO" id="GO:0016787">
    <property type="term" value="F:hydrolase activity"/>
    <property type="evidence" value="ECO:0007669"/>
    <property type="project" value="InterPro"/>
</dbReference>
<evidence type="ECO:0000259" key="6">
    <source>
        <dbReference type="Pfam" id="PF00149"/>
    </source>
</evidence>
<dbReference type="AlphaFoldDB" id="A0A316UHE4"/>
<evidence type="ECO:0000256" key="5">
    <source>
        <dbReference type="SAM" id="MobiDB-lite"/>
    </source>
</evidence>
<protein>
    <recommendedName>
        <fullName evidence="6">Calcineurin-like phosphoesterase domain-containing protein</fullName>
    </recommendedName>
</protein>
<dbReference type="PANTHER" id="PTHR13315">
    <property type="entry name" value="METALLO PHOSPHOESTERASE RELATED"/>
    <property type="match status" value="1"/>
</dbReference>
<feature type="region of interest" description="Disordered" evidence="5">
    <location>
        <begin position="549"/>
        <end position="578"/>
    </location>
</feature>
<dbReference type="GeneID" id="37013072"/>
<dbReference type="Pfam" id="PF00149">
    <property type="entry name" value="Metallophos"/>
    <property type="match status" value="1"/>
</dbReference>
<keyword evidence="8" id="KW-1185">Reference proteome</keyword>
<dbReference type="InterPro" id="IPR033308">
    <property type="entry name" value="PGAP5/Cdc1/Ted1"/>
</dbReference>
<evidence type="ECO:0000313" key="7">
    <source>
        <dbReference type="EMBL" id="PWN23761.1"/>
    </source>
</evidence>
<dbReference type="GO" id="GO:0006506">
    <property type="term" value="P:GPI anchor biosynthetic process"/>
    <property type="evidence" value="ECO:0007669"/>
    <property type="project" value="InterPro"/>
</dbReference>
<evidence type="ECO:0000256" key="1">
    <source>
        <dbReference type="ARBA" id="ARBA00004141"/>
    </source>
</evidence>
<keyword evidence="4" id="KW-0472">Membrane</keyword>
<feature type="domain" description="Calcineurin-like phosphoesterase" evidence="6">
    <location>
        <begin position="99"/>
        <end position="336"/>
    </location>
</feature>
<dbReference type="OrthoDB" id="5977743at2759"/>
<evidence type="ECO:0000313" key="8">
    <source>
        <dbReference type="Proteomes" id="UP000245942"/>
    </source>
</evidence>
<evidence type="ECO:0000256" key="3">
    <source>
        <dbReference type="ARBA" id="ARBA00022989"/>
    </source>
</evidence>
<proteinExistence type="predicted"/>
<dbReference type="GO" id="GO:0005783">
    <property type="term" value="C:endoplasmic reticulum"/>
    <property type="evidence" value="ECO:0007669"/>
    <property type="project" value="TreeGrafter"/>
</dbReference>
<dbReference type="EMBL" id="KZ819321">
    <property type="protein sequence ID" value="PWN23761.1"/>
    <property type="molecule type" value="Genomic_DNA"/>
</dbReference>
<dbReference type="InterPro" id="IPR004843">
    <property type="entry name" value="Calcineurin-like_PHP"/>
</dbReference>
<dbReference type="SUPFAM" id="SSF56300">
    <property type="entry name" value="Metallo-dependent phosphatases"/>
    <property type="match status" value="1"/>
</dbReference>
<name>A0A316UHE4_9BASI</name>
<dbReference type="GO" id="GO:0016020">
    <property type="term" value="C:membrane"/>
    <property type="evidence" value="ECO:0007669"/>
    <property type="project" value="UniProtKB-SubCell"/>
</dbReference>
<reference evidence="7 8" key="1">
    <citation type="journal article" date="2018" name="Mol. Biol. Evol.">
        <title>Broad Genomic Sampling Reveals a Smut Pathogenic Ancestry of the Fungal Clade Ustilaginomycotina.</title>
        <authorList>
            <person name="Kijpornyongpan T."/>
            <person name="Mondo S.J."/>
            <person name="Barry K."/>
            <person name="Sandor L."/>
            <person name="Lee J."/>
            <person name="Lipzen A."/>
            <person name="Pangilinan J."/>
            <person name="LaButti K."/>
            <person name="Hainaut M."/>
            <person name="Henrissat B."/>
            <person name="Grigoriev I.V."/>
            <person name="Spatafora J.W."/>
            <person name="Aime M.C."/>
        </authorList>
    </citation>
    <scope>NUCLEOTIDE SEQUENCE [LARGE SCALE GENOMIC DNA]</scope>
    <source>
        <strain evidence="7 8">MCA 4718</strain>
    </source>
</reference>
<sequence>MVTRPSWRDLSSAAVVNLVRQPWTIQFLRTIACLIVWTVELGLFYPSSSRCRSVLGPEASSAPIQILIMADPQIITTIPHPSYPGILSFIFYPLISLFADRYLNRAWRALRAPKGGVEDWTATVWLGDLTDTGRQYYLDQGLGNLYDRFARIFPEDRIGGWNRSYYIPGNHDAAIRPHDAWRDRWYRDGMTRDYTRWKFLKRFGTNVWDAGYDADPIYPPASAPELQKKKKPVKISRYNTKWDRKSRESTSARVPIVVAQPGDLPPKKVAELILLDATDLVSLQRWHIDPNKGPAHGRPNEESNWLIGASWFFVEAMSKDRDPSVPRILFTHIPLWREESNTRDACNLPDVATFPPGVMPSINPQLSRQSSSSIKMGTDAEGTYENMIGKEWSRFILEKLQPSVVFSGDDHDHCHHLHQRAGSGAGGASWDVPELTVNAMSLTSGVNTPGYARLSIWPEPPAPAPGSVGVSTTKSSTGQTKVSYAACTLPRQVENWATIYPLLVVLVAIYLPLHRHWFQRGQMGAKSHGGRGLSEAGSSTIWDAGEHLPMQQTQTQTQTQRRSQQYSPRRRSSNDSQLLEEVEAMRVDAKSQEEATAFLAPSGSSSASGARGRRGSSPSSPGWRTGSGSGNSGAGGVSKSRLPPGVAQWWRDFRDVAWVPVLYWLLLMLFGF</sequence>
<organism evidence="7 8">
    <name type="scientific">Pseudomicrostroma glucosiphilum</name>
    <dbReference type="NCBI Taxonomy" id="1684307"/>
    <lineage>
        <taxon>Eukaryota</taxon>
        <taxon>Fungi</taxon>
        <taxon>Dikarya</taxon>
        <taxon>Basidiomycota</taxon>
        <taxon>Ustilaginomycotina</taxon>
        <taxon>Exobasidiomycetes</taxon>
        <taxon>Microstromatales</taxon>
        <taxon>Microstromatales incertae sedis</taxon>
        <taxon>Pseudomicrostroma</taxon>
    </lineage>
</organism>
<gene>
    <name evidence="7" type="ORF">BCV69DRAFT_279681</name>
</gene>
<dbReference type="RefSeq" id="XP_025350921.1">
    <property type="nucleotide sequence ID" value="XM_025491338.1"/>
</dbReference>
<accession>A0A316UHE4</accession>
<dbReference type="InterPro" id="IPR029052">
    <property type="entry name" value="Metallo-depent_PP-like"/>
</dbReference>
<feature type="compositionally biased region" description="Low complexity" evidence="5">
    <location>
        <begin position="600"/>
        <end position="624"/>
    </location>
</feature>
<keyword evidence="3" id="KW-1133">Transmembrane helix</keyword>
<dbReference type="PANTHER" id="PTHR13315:SF4">
    <property type="entry name" value="METALLOPHOSPHOESTERASE, ISOFORM E"/>
    <property type="match status" value="1"/>
</dbReference>